<feature type="binding site" evidence="9">
    <location>
        <position position="88"/>
    </location>
    <ligand>
        <name>Mg(2+)</name>
        <dbReference type="ChEBI" id="CHEBI:18420"/>
    </ligand>
</feature>
<evidence type="ECO:0000256" key="5">
    <source>
        <dbReference type="ARBA" id="ARBA00022977"/>
    </source>
</evidence>
<protein>
    <recommendedName>
        <fullName evidence="9">Thiamine-phosphate synthase</fullName>
        <shortName evidence="9">TP synthase</shortName>
        <shortName evidence="9">TPS</shortName>
        <ecNumber evidence="9">2.5.1.3</ecNumber>
    </recommendedName>
    <alternativeName>
        <fullName evidence="9">Thiamine-phosphate pyrophosphorylase</fullName>
        <shortName evidence="9">TMP pyrophosphorylase</shortName>
        <shortName evidence="9">TMP-PPase</shortName>
    </alternativeName>
</protein>
<dbReference type="GO" id="GO:0004789">
    <property type="term" value="F:thiamine-phosphate diphosphorylase activity"/>
    <property type="evidence" value="ECO:0007669"/>
    <property type="project" value="UniProtKB-UniRule"/>
</dbReference>
<dbReference type="InterPro" id="IPR013785">
    <property type="entry name" value="Aldolase_TIM"/>
</dbReference>
<feature type="binding site" evidence="9">
    <location>
        <position position="107"/>
    </location>
    <ligand>
        <name>4-amino-2-methyl-5-(diphosphooxymethyl)pyrimidine</name>
        <dbReference type="ChEBI" id="CHEBI:57841"/>
    </ligand>
</feature>
<evidence type="ECO:0000256" key="9">
    <source>
        <dbReference type="HAMAP-Rule" id="MF_00097"/>
    </source>
</evidence>
<dbReference type="GO" id="GO:0009228">
    <property type="term" value="P:thiamine biosynthetic process"/>
    <property type="evidence" value="ECO:0007669"/>
    <property type="project" value="UniProtKB-KW"/>
</dbReference>
<comment type="catalytic activity">
    <reaction evidence="6 9 10">
        <text>4-methyl-5-(2-phosphooxyethyl)-thiazole + 4-amino-2-methyl-5-(diphosphooxymethyl)pyrimidine + H(+) = thiamine phosphate + diphosphate</text>
        <dbReference type="Rhea" id="RHEA:22328"/>
        <dbReference type="ChEBI" id="CHEBI:15378"/>
        <dbReference type="ChEBI" id="CHEBI:33019"/>
        <dbReference type="ChEBI" id="CHEBI:37575"/>
        <dbReference type="ChEBI" id="CHEBI:57841"/>
        <dbReference type="ChEBI" id="CHEBI:58296"/>
        <dbReference type="EC" id="2.5.1.3"/>
    </reaction>
</comment>
<comment type="catalytic activity">
    <reaction evidence="7 9 10">
        <text>2-(2-carboxy-4-methylthiazol-5-yl)ethyl phosphate + 4-amino-2-methyl-5-(diphosphooxymethyl)pyrimidine + 2 H(+) = thiamine phosphate + CO2 + diphosphate</text>
        <dbReference type="Rhea" id="RHEA:47848"/>
        <dbReference type="ChEBI" id="CHEBI:15378"/>
        <dbReference type="ChEBI" id="CHEBI:16526"/>
        <dbReference type="ChEBI" id="CHEBI:33019"/>
        <dbReference type="ChEBI" id="CHEBI:37575"/>
        <dbReference type="ChEBI" id="CHEBI:57841"/>
        <dbReference type="ChEBI" id="CHEBI:62890"/>
        <dbReference type="EC" id="2.5.1.3"/>
    </reaction>
</comment>
<feature type="binding site" evidence="9">
    <location>
        <position position="68"/>
    </location>
    <ligand>
        <name>4-amino-2-methyl-5-(diphosphooxymethyl)pyrimidine</name>
        <dbReference type="ChEBI" id="CHEBI:57841"/>
    </ligand>
</feature>
<dbReference type="InterPro" id="IPR036206">
    <property type="entry name" value="ThiamineP_synth_sf"/>
</dbReference>
<evidence type="ECO:0000256" key="7">
    <source>
        <dbReference type="ARBA" id="ARBA00047851"/>
    </source>
</evidence>
<proteinExistence type="inferred from homology"/>
<comment type="similarity">
    <text evidence="9 10">Belongs to the thiamine-phosphate synthase family.</text>
</comment>
<feature type="domain" description="Thiamine phosphate synthase/TenI" evidence="12">
    <location>
        <begin position="7"/>
        <end position="187"/>
    </location>
</feature>
<dbReference type="PANTHER" id="PTHR20857">
    <property type="entry name" value="THIAMINE-PHOSPHATE PYROPHOSPHORYLASE"/>
    <property type="match status" value="1"/>
</dbReference>
<evidence type="ECO:0000256" key="2">
    <source>
        <dbReference type="ARBA" id="ARBA00022679"/>
    </source>
</evidence>
<dbReference type="InterPro" id="IPR034291">
    <property type="entry name" value="TMP_synthase"/>
</dbReference>
<dbReference type="AlphaFoldDB" id="A0A5B9EBT6"/>
<evidence type="ECO:0000256" key="6">
    <source>
        <dbReference type="ARBA" id="ARBA00047334"/>
    </source>
</evidence>
<dbReference type="GO" id="GO:0000287">
    <property type="term" value="F:magnesium ion binding"/>
    <property type="evidence" value="ECO:0007669"/>
    <property type="project" value="UniProtKB-UniRule"/>
</dbReference>
<dbReference type="Pfam" id="PF02581">
    <property type="entry name" value="TMP-TENI"/>
    <property type="match status" value="1"/>
</dbReference>
<dbReference type="Proteomes" id="UP000321820">
    <property type="component" value="Chromosome"/>
</dbReference>
<dbReference type="RefSeq" id="WP_147648433.1">
    <property type="nucleotide sequence ID" value="NZ_CP042806.1"/>
</dbReference>
<feature type="binding site" evidence="9">
    <location>
        <begin position="184"/>
        <end position="185"/>
    </location>
    <ligand>
        <name>2-[(2R,5Z)-2-carboxy-4-methylthiazol-5(2H)-ylidene]ethyl phosphate</name>
        <dbReference type="ChEBI" id="CHEBI:62899"/>
    </ligand>
</feature>
<dbReference type="Gene3D" id="3.20.20.70">
    <property type="entry name" value="Aldolase class I"/>
    <property type="match status" value="1"/>
</dbReference>
<evidence type="ECO:0000259" key="12">
    <source>
        <dbReference type="Pfam" id="PF02581"/>
    </source>
</evidence>
<evidence type="ECO:0000256" key="10">
    <source>
        <dbReference type="RuleBase" id="RU003826"/>
    </source>
</evidence>
<dbReference type="EMBL" id="CP042806">
    <property type="protein sequence ID" value="QEE29239.1"/>
    <property type="molecule type" value="Genomic_DNA"/>
</dbReference>
<evidence type="ECO:0000256" key="8">
    <source>
        <dbReference type="ARBA" id="ARBA00047883"/>
    </source>
</evidence>
<keyword evidence="2 9" id="KW-0808">Transferase</keyword>
<keyword evidence="14" id="KW-1185">Reference proteome</keyword>
<dbReference type="SUPFAM" id="SSF51391">
    <property type="entry name" value="Thiamin phosphate synthase"/>
    <property type="match status" value="1"/>
</dbReference>
<keyword evidence="3 9" id="KW-0479">Metal-binding</keyword>
<dbReference type="GO" id="GO:0005737">
    <property type="term" value="C:cytoplasm"/>
    <property type="evidence" value="ECO:0007669"/>
    <property type="project" value="TreeGrafter"/>
</dbReference>
<evidence type="ECO:0000256" key="3">
    <source>
        <dbReference type="ARBA" id="ARBA00022723"/>
    </source>
</evidence>
<comment type="pathway">
    <text evidence="1 9 11">Cofactor biosynthesis; thiamine diphosphate biosynthesis; thiamine phosphate from 4-amino-2-methyl-5-diphosphomethylpyrimidine and 4-methyl-5-(2-phosphoethyl)-thiazole: step 1/1.</text>
</comment>
<name>A0A5B9EBT6_9BACT</name>
<dbReference type="OrthoDB" id="9812206at2"/>
<comment type="cofactor">
    <cofactor evidence="9">
        <name>Mg(2+)</name>
        <dbReference type="ChEBI" id="CHEBI:18420"/>
    </cofactor>
    <text evidence="9">Binds 1 Mg(2+) ion per subunit.</text>
</comment>
<dbReference type="PANTHER" id="PTHR20857:SF15">
    <property type="entry name" value="THIAMINE-PHOSPHATE SYNTHASE"/>
    <property type="match status" value="1"/>
</dbReference>
<comment type="function">
    <text evidence="9">Condenses 4-methyl-5-(beta-hydroxyethyl)thiazole monophosphate (THZ-P) and 2-methyl-4-amino-5-hydroxymethyl pyrimidine pyrophosphate (HMP-PP) to form thiamine monophosphate (TMP).</text>
</comment>
<dbReference type="NCBIfam" id="TIGR00693">
    <property type="entry name" value="thiE"/>
    <property type="match status" value="1"/>
</dbReference>
<gene>
    <name evidence="9 13" type="primary">thiE</name>
    <name evidence="13" type="ORF">FTW19_15295</name>
</gene>
<dbReference type="HAMAP" id="MF_00097">
    <property type="entry name" value="TMP_synthase"/>
    <property type="match status" value="1"/>
</dbReference>
<dbReference type="UniPathway" id="UPA00060">
    <property type="reaction ID" value="UER00141"/>
</dbReference>
<feature type="binding site" evidence="9">
    <location>
        <begin position="133"/>
        <end position="135"/>
    </location>
    <ligand>
        <name>2-[(2R,5Z)-2-carboxy-4-methylthiazol-5(2H)-ylidene]ethyl phosphate</name>
        <dbReference type="ChEBI" id="CHEBI:62899"/>
    </ligand>
</feature>
<evidence type="ECO:0000313" key="14">
    <source>
        <dbReference type="Proteomes" id="UP000321820"/>
    </source>
</evidence>
<organism evidence="13 14">
    <name type="scientific">Terriglobus albidus</name>
    <dbReference type="NCBI Taxonomy" id="1592106"/>
    <lineage>
        <taxon>Bacteria</taxon>
        <taxon>Pseudomonadati</taxon>
        <taxon>Acidobacteriota</taxon>
        <taxon>Terriglobia</taxon>
        <taxon>Terriglobales</taxon>
        <taxon>Acidobacteriaceae</taxon>
        <taxon>Terriglobus</taxon>
    </lineage>
</organism>
<sequence length="209" mass="22205">MQIPRLYPILDAGVLAARQISIEQFSGELALAGVSLLQYRDKVASPQTLLANLQRIRSAVPGVRLLLNDRPDLARIGECDGVHVGQTDLHPDDARRIVGAGKLIGVSTHTLGQFEAAVATEADYLAIGPIYATATKQNPDPVTGLELLRQVRKLTRKPIVAIGGISPERAQEVLDAGADSVAVISALVPSGPEVSALPLIKAFLRAVMR</sequence>
<keyword evidence="4 9" id="KW-0460">Magnesium</keyword>
<feature type="binding site" evidence="9">
    <location>
        <position position="69"/>
    </location>
    <ligand>
        <name>Mg(2+)</name>
        <dbReference type="ChEBI" id="CHEBI:18420"/>
    </ligand>
</feature>
<evidence type="ECO:0000256" key="4">
    <source>
        <dbReference type="ARBA" id="ARBA00022842"/>
    </source>
</evidence>
<comment type="catalytic activity">
    <reaction evidence="8 9 10">
        <text>2-[(2R,5Z)-2-carboxy-4-methylthiazol-5(2H)-ylidene]ethyl phosphate + 4-amino-2-methyl-5-(diphosphooxymethyl)pyrimidine + 2 H(+) = thiamine phosphate + CO2 + diphosphate</text>
        <dbReference type="Rhea" id="RHEA:47844"/>
        <dbReference type="ChEBI" id="CHEBI:15378"/>
        <dbReference type="ChEBI" id="CHEBI:16526"/>
        <dbReference type="ChEBI" id="CHEBI:33019"/>
        <dbReference type="ChEBI" id="CHEBI:37575"/>
        <dbReference type="ChEBI" id="CHEBI:57841"/>
        <dbReference type="ChEBI" id="CHEBI:62899"/>
        <dbReference type="EC" id="2.5.1.3"/>
    </reaction>
</comment>
<keyword evidence="5 9" id="KW-0784">Thiamine biosynthesis</keyword>
<feature type="binding site" evidence="9">
    <location>
        <position position="164"/>
    </location>
    <ligand>
        <name>2-[(2R,5Z)-2-carboxy-4-methylthiazol-5(2H)-ylidene]ethyl phosphate</name>
        <dbReference type="ChEBI" id="CHEBI:62899"/>
    </ligand>
</feature>
<feature type="binding site" evidence="9">
    <location>
        <begin position="38"/>
        <end position="42"/>
    </location>
    <ligand>
        <name>4-amino-2-methyl-5-(diphosphooxymethyl)pyrimidine</name>
        <dbReference type="ChEBI" id="CHEBI:57841"/>
    </ligand>
</feature>
<accession>A0A5B9EBT6</accession>
<reference evidence="13 14" key="1">
    <citation type="submission" date="2019-08" db="EMBL/GenBank/DDBJ databases">
        <title>Complete genome sequence of Terriglobus albidus strain ORNL.</title>
        <authorList>
            <person name="Podar M."/>
        </authorList>
    </citation>
    <scope>NUCLEOTIDE SEQUENCE [LARGE SCALE GENOMIC DNA]</scope>
    <source>
        <strain evidence="13 14">ORNL</strain>
    </source>
</reference>
<dbReference type="KEGG" id="talb:FTW19_15295"/>
<feature type="binding site" evidence="9">
    <location>
        <position position="136"/>
    </location>
    <ligand>
        <name>4-amino-2-methyl-5-(diphosphooxymethyl)pyrimidine</name>
        <dbReference type="ChEBI" id="CHEBI:57841"/>
    </ligand>
</feature>
<evidence type="ECO:0000256" key="11">
    <source>
        <dbReference type="RuleBase" id="RU004253"/>
    </source>
</evidence>
<dbReference type="GO" id="GO:0009229">
    <property type="term" value="P:thiamine diphosphate biosynthetic process"/>
    <property type="evidence" value="ECO:0007669"/>
    <property type="project" value="UniProtKB-UniRule"/>
</dbReference>
<evidence type="ECO:0000313" key="13">
    <source>
        <dbReference type="EMBL" id="QEE29239.1"/>
    </source>
</evidence>
<dbReference type="EC" id="2.5.1.3" evidence="9"/>
<evidence type="ECO:0000256" key="1">
    <source>
        <dbReference type="ARBA" id="ARBA00005165"/>
    </source>
</evidence>
<dbReference type="InterPro" id="IPR022998">
    <property type="entry name" value="ThiamineP_synth_TenI"/>
</dbReference>
<dbReference type="CDD" id="cd00564">
    <property type="entry name" value="TMP_TenI"/>
    <property type="match status" value="1"/>
</dbReference>